<dbReference type="Pfam" id="PF10418">
    <property type="entry name" value="DHODB_Fe-S_bind"/>
    <property type="match status" value="1"/>
</dbReference>
<dbReference type="InterPro" id="IPR017927">
    <property type="entry name" value="FAD-bd_FR_type"/>
</dbReference>
<evidence type="ECO:0000259" key="2">
    <source>
        <dbReference type="PROSITE" id="PS51384"/>
    </source>
</evidence>
<dbReference type="InterPro" id="IPR012165">
    <property type="entry name" value="Cyt_c3_hydrogenase_gsu"/>
</dbReference>
<dbReference type="Gene3D" id="3.40.50.80">
    <property type="entry name" value="Nucleotide-binding domain of ferredoxin-NADP reductase (FNR) module"/>
    <property type="match status" value="1"/>
</dbReference>
<keyword evidence="1" id="KW-0479">Metal-binding</keyword>
<gene>
    <name evidence="3" type="ORF">SAMN02745114_00017</name>
</gene>
<dbReference type="GO" id="GO:0006221">
    <property type="term" value="P:pyrimidine nucleotide biosynthetic process"/>
    <property type="evidence" value="ECO:0007669"/>
    <property type="project" value="InterPro"/>
</dbReference>
<dbReference type="RefSeq" id="WP_078767542.1">
    <property type="nucleotide sequence ID" value="NZ_FUWW01000001.1"/>
</dbReference>
<dbReference type="InterPro" id="IPR017938">
    <property type="entry name" value="Riboflavin_synthase-like_b-brl"/>
</dbReference>
<dbReference type="PRINTS" id="PR00410">
    <property type="entry name" value="PHEHYDRXLASE"/>
</dbReference>
<dbReference type="OrthoDB" id="9796486at2"/>
<dbReference type="PROSITE" id="PS51384">
    <property type="entry name" value="FAD_FR"/>
    <property type="match status" value="1"/>
</dbReference>
<protein>
    <submittedName>
        <fullName evidence="3">NAD(P)H-flavin reductase</fullName>
    </submittedName>
</protein>
<keyword evidence="1" id="KW-0411">Iron-sulfur</keyword>
<keyword evidence="1" id="KW-0001">2Fe-2S</keyword>
<dbReference type="PANTHER" id="PTHR43513:SF1">
    <property type="entry name" value="ANAEROBIC SULFITE REDUCTASE SUBUNIT B"/>
    <property type="match status" value="1"/>
</dbReference>
<dbReference type="SUPFAM" id="SSF63380">
    <property type="entry name" value="Riboflavin synthase domain-like"/>
    <property type="match status" value="1"/>
</dbReference>
<feature type="binding site" evidence="1">
    <location>
        <position position="241"/>
    </location>
    <ligand>
        <name>[2Fe-2S] cluster</name>
        <dbReference type="ChEBI" id="CHEBI:190135"/>
    </ligand>
</feature>
<dbReference type="InterPro" id="IPR019480">
    <property type="entry name" value="Dihydroorotate_DH_Fe-S-bd"/>
</dbReference>
<feature type="domain" description="FAD-binding FR-type" evidence="2">
    <location>
        <begin position="6"/>
        <end position="104"/>
    </location>
</feature>
<dbReference type="GO" id="GO:0051537">
    <property type="term" value="F:2 iron, 2 sulfur cluster binding"/>
    <property type="evidence" value="ECO:0007669"/>
    <property type="project" value="UniProtKB-KW"/>
</dbReference>
<dbReference type="GO" id="GO:0016491">
    <property type="term" value="F:oxidoreductase activity"/>
    <property type="evidence" value="ECO:0007669"/>
    <property type="project" value="InterPro"/>
</dbReference>
<dbReference type="Pfam" id="PF00970">
    <property type="entry name" value="FAD_binding_6"/>
    <property type="match status" value="1"/>
</dbReference>
<comment type="cofactor">
    <cofactor evidence="1">
        <name>[2Fe-2S] cluster</name>
        <dbReference type="ChEBI" id="CHEBI:190135"/>
    </cofactor>
    <text evidence="1">Binds 1 [2Fe-2S] cluster per subunit.</text>
</comment>
<organism evidence="3 4">
    <name type="scientific">Eubacterium coprostanoligenes</name>
    <dbReference type="NCBI Taxonomy" id="290054"/>
    <lineage>
        <taxon>Bacteria</taxon>
        <taxon>Bacillati</taxon>
        <taxon>Bacillota</taxon>
        <taxon>Clostridia</taxon>
        <taxon>Eubacteriales</taxon>
        <taxon>Eubacteriaceae</taxon>
        <taxon>Eubacterium</taxon>
    </lineage>
</organism>
<dbReference type="STRING" id="290054.SAMN02745114_00017"/>
<dbReference type="AlphaFoldDB" id="A0A1T4JRM5"/>
<dbReference type="CDD" id="cd06221">
    <property type="entry name" value="sulfite_reductase_like"/>
    <property type="match status" value="1"/>
</dbReference>
<dbReference type="InterPro" id="IPR039261">
    <property type="entry name" value="FNR_nucleotide-bd"/>
</dbReference>
<keyword evidence="4" id="KW-1185">Reference proteome</keyword>
<dbReference type="InterPro" id="IPR050353">
    <property type="entry name" value="PyrK_electron_transfer"/>
</dbReference>
<sequence>MNSETLIPHIGVVTEIRQDTPDVKTFRVNALEGGKVFEHIPGQCAMLSIPGAGEGMFSITSSPTNEEFMEFSIKKCGCLTSWLHMMDVGQEIAIRGPYGNGFPVDTEFAGKDLLFIAGGIGLAPLRSVINYCRDNRDKYGSIDIVYGSRSMDDLVDYKEIIDEWCKEDGINVYLTIDREQEGWDGHVGFVPNYVKELGFDTNKTCVICGPPIMIKFTLQGLIELGFEKTQVYTTMELRMKCGVGKCGRCNIGDKYVCKDGPVFRCDQLDELPDEY</sequence>
<dbReference type="PANTHER" id="PTHR43513">
    <property type="entry name" value="DIHYDROOROTATE DEHYDROGENASE B (NAD(+)), ELECTRON TRANSFER SUBUNIT"/>
    <property type="match status" value="1"/>
</dbReference>
<accession>A0A1T4JRM5</accession>
<name>A0A1T4JRM5_9FIRM</name>
<proteinExistence type="predicted"/>
<evidence type="ECO:0000313" key="4">
    <source>
        <dbReference type="Proteomes" id="UP000190657"/>
    </source>
</evidence>
<feature type="binding site" evidence="1">
    <location>
        <position position="257"/>
    </location>
    <ligand>
        <name>[2Fe-2S] cluster</name>
        <dbReference type="ChEBI" id="CHEBI:190135"/>
    </ligand>
</feature>
<dbReference type="SUPFAM" id="SSF52343">
    <property type="entry name" value="Ferredoxin reductase-like, C-terminal NADP-linked domain"/>
    <property type="match status" value="1"/>
</dbReference>
<dbReference type="Proteomes" id="UP000190657">
    <property type="component" value="Unassembled WGS sequence"/>
</dbReference>
<feature type="binding site" evidence="1">
    <location>
        <position position="249"/>
    </location>
    <ligand>
        <name>[2Fe-2S] cluster</name>
        <dbReference type="ChEBI" id="CHEBI:190135"/>
    </ligand>
</feature>
<dbReference type="GO" id="GO:0046872">
    <property type="term" value="F:metal ion binding"/>
    <property type="evidence" value="ECO:0007669"/>
    <property type="project" value="UniProtKB-KW"/>
</dbReference>
<dbReference type="EMBL" id="FUWW01000001">
    <property type="protein sequence ID" value="SJZ32818.1"/>
    <property type="molecule type" value="Genomic_DNA"/>
</dbReference>
<dbReference type="Pfam" id="PF00175">
    <property type="entry name" value="NAD_binding_1"/>
    <property type="match status" value="1"/>
</dbReference>
<dbReference type="Gene3D" id="2.40.30.10">
    <property type="entry name" value="Translation factors"/>
    <property type="match status" value="1"/>
</dbReference>
<keyword evidence="1" id="KW-0408">Iron</keyword>
<evidence type="ECO:0000256" key="1">
    <source>
        <dbReference type="PIRSR" id="PIRSR006816-2"/>
    </source>
</evidence>
<dbReference type="InterPro" id="IPR008333">
    <property type="entry name" value="Cbr1-like_FAD-bd_dom"/>
</dbReference>
<feature type="binding site" evidence="1">
    <location>
        <position position="246"/>
    </location>
    <ligand>
        <name>[2Fe-2S] cluster</name>
        <dbReference type="ChEBI" id="CHEBI:190135"/>
    </ligand>
</feature>
<dbReference type="GO" id="GO:0050660">
    <property type="term" value="F:flavin adenine dinucleotide binding"/>
    <property type="evidence" value="ECO:0007669"/>
    <property type="project" value="InterPro"/>
</dbReference>
<evidence type="ECO:0000313" key="3">
    <source>
        <dbReference type="EMBL" id="SJZ32818.1"/>
    </source>
</evidence>
<reference evidence="3 4" key="1">
    <citation type="submission" date="2017-02" db="EMBL/GenBank/DDBJ databases">
        <authorList>
            <person name="Peterson S.W."/>
        </authorList>
    </citation>
    <scope>NUCLEOTIDE SEQUENCE [LARGE SCALE GENOMIC DNA]</scope>
    <source>
        <strain evidence="3 4">ATCC 51222</strain>
    </source>
</reference>
<dbReference type="InterPro" id="IPR001433">
    <property type="entry name" value="OxRdtase_FAD/NAD-bd"/>
</dbReference>
<dbReference type="PIRSF" id="PIRSF006816">
    <property type="entry name" value="Cyc3_hyd_g"/>
    <property type="match status" value="1"/>
</dbReference>